<evidence type="ECO:0000313" key="5">
    <source>
        <dbReference type="Proteomes" id="UP000288805"/>
    </source>
</evidence>
<dbReference type="InterPro" id="IPR044538">
    <property type="entry name" value="Vta1-like"/>
</dbReference>
<dbReference type="OrthoDB" id="391137at2759"/>
<evidence type="ECO:0000259" key="3">
    <source>
        <dbReference type="Pfam" id="PF04652"/>
    </source>
</evidence>
<comment type="caution">
    <text evidence="4">The sequence shown here is derived from an EMBL/GenBank/DDBJ whole genome shotgun (WGS) entry which is preliminary data.</text>
</comment>
<dbReference type="Proteomes" id="UP000288805">
    <property type="component" value="Unassembled WGS sequence"/>
</dbReference>
<comment type="subcellular location">
    <subcellularLocation>
        <location evidence="1">Endomembrane system</location>
    </subcellularLocation>
</comment>
<feature type="domain" description="Vta1/callose synthase N-terminal" evidence="3">
    <location>
        <begin position="2"/>
        <end position="65"/>
    </location>
</feature>
<dbReference type="InterPro" id="IPR039431">
    <property type="entry name" value="Vta1/CALS_N"/>
</dbReference>
<reference evidence="4 5" key="1">
    <citation type="journal article" date="2018" name="PLoS Genet.">
        <title>Population sequencing reveals clonal diversity and ancestral inbreeding in the grapevine cultivar Chardonnay.</title>
        <authorList>
            <person name="Roach M.J."/>
            <person name="Johnson D.L."/>
            <person name="Bohlmann J."/>
            <person name="van Vuuren H.J."/>
            <person name="Jones S.J."/>
            <person name="Pretorius I.S."/>
            <person name="Schmidt S.A."/>
            <person name="Borneman A.R."/>
        </authorList>
    </citation>
    <scope>NUCLEOTIDE SEQUENCE [LARGE SCALE GENOMIC DNA]</scope>
    <source>
        <strain evidence="5">cv. Chardonnay</strain>
        <tissue evidence="4">Leaf</tissue>
    </source>
</reference>
<dbReference type="InterPro" id="IPR023175">
    <property type="entry name" value="Vta1/CALS_N_sf"/>
</dbReference>
<protein>
    <submittedName>
        <fullName evidence="4">Protein-like OF MAMMALIAN LYST-INTERACTING PROTEIN 5</fullName>
    </submittedName>
</protein>
<dbReference type="Pfam" id="PF04652">
    <property type="entry name" value="Vta1"/>
    <property type="match status" value="1"/>
</dbReference>
<dbReference type="AlphaFoldDB" id="A0A438H5L2"/>
<evidence type="ECO:0000256" key="1">
    <source>
        <dbReference type="ARBA" id="ARBA00004308"/>
    </source>
</evidence>
<proteinExistence type="predicted"/>
<name>A0A438H5L2_VITVI</name>
<sequence length="68" mass="7665">MERGLKIPQGERTKTTNSLLISLMKQLEKDKKALKLGPDDHLHLEGFASNVFARADKQDRAGRADLYV</sequence>
<gene>
    <name evidence="4" type="primary">LIP5_3</name>
    <name evidence="4" type="ORF">CK203_041357</name>
</gene>
<evidence type="ECO:0000313" key="4">
    <source>
        <dbReference type="EMBL" id="RVW79860.1"/>
    </source>
</evidence>
<dbReference type="PANTHER" id="PTHR46009">
    <property type="entry name" value="VACUOLAR PROTEIN SORTING-ASSOCIATED PROTEIN VTA1 HOMOLOG"/>
    <property type="match status" value="1"/>
</dbReference>
<organism evidence="4 5">
    <name type="scientific">Vitis vinifera</name>
    <name type="common">Grape</name>
    <dbReference type="NCBI Taxonomy" id="29760"/>
    <lineage>
        <taxon>Eukaryota</taxon>
        <taxon>Viridiplantae</taxon>
        <taxon>Streptophyta</taxon>
        <taxon>Embryophyta</taxon>
        <taxon>Tracheophyta</taxon>
        <taxon>Spermatophyta</taxon>
        <taxon>Magnoliopsida</taxon>
        <taxon>eudicotyledons</taxon>
        <taxon>Gunneridae</taxon>
        <taxon>Pentapetalae</taxon>
        <taxon>rosids</taxon>
        <taxon>Vitales</taxon>
        <taxon>Vitaceae</taxon>
        <taxon>Viteae</taxon>
        <taxon>Vitis</taxon>
    </lineage>
</organism>
<accession>A0A438H5L2</accession>
<dbReference type="Gene3D" id="1.25.40.270">
    <property type="entry name" value="Vacuolar protein sorting-associated protein vta1"/>
    <property type="match status" value="1"/>
</dbReference>
<dbReference type="PANTHER" id="PTHR46009:SF1">
    <property type="entry name" value="VACUOLAR PROTEIN SORTING-ASSOCIATED PROTEIN VTA1 HOMOLOG"/>
    <property type="match status" value="1"/>
</dbReference>
<keyword evidence="2" id="KW-0472">Membrane</keyword>
<dbReference type="GO" id="GO:0032511">
    <property type="term" value="P:late endosome to vacuole transport via multivesicular body sorting pathway"/>
    <property type="evidence" value="ECO:0007669"/>
    <property type="project" value="InterPro"/>
</dbReference>
<evidence type="ECO:0000256" key="2">
    <source>
        <dbReference type="ARBA" id="ARBA00023136"/>
    </source>
</evidence>
<dbReference type="EMBL" id="QGNW01000273">
    <property type="protein sequence ID" value="RVW79860.1"/>
    <property type="molecule type" value="Genomic_DNA"/>
</dbReference>
<dbReference type="GO" id="GO:0012505">
    <property type="term" value="C:endomembrane system"/>
    <property type="evidence" value="ECO:0007669"/>
    <property type="project" value="UniProtKB-SubCell"/>
</dbReference>